<keyword evidence="5" id="KW-1185">Reference proteome</keyword>
<dbReference type="PANTHER" id="PTHR46558:SF11">
    <property type="entry name" value="HTH-TYPE TRANSCRIPTIONAL REGULATOR XRE"/>
    <property type="match status" value="1"/>
</dbReference>
<feature type="domain" description="HTH cro/C1-type" evidence="3">
    <location>
        <begin position="8"/>
        <end position="62"/>
    </location>
</feature>
<dbReference type="STRING" id="913024.SAMN05421741_103197"/>
<dbReference type="PANTHER" id="PTHR46558">
    <property type="entry name" value="TRACRIPTIONAL REGULATORY PROTEIN-RELATED-RELATED"/>
    <property type="match status" value="1"/>
</dbReference>
<dbReference type="Gene3D" id="1.10.260.40">
    <property type="entry name" value="lambda repressor-like DNA-binding domains"/>
    <property type="match status" value="1"/>
</dbReference>
<name>A0A1I4XYU5_9FLAO</name>
<feature type="coiled-coil region" evidence="2">
    <location>
        <begin position="82"/>
        <end position="109"/>
    </location>
</feature>
<dbReference type="Proteomes" id="UP000199036">
    <property type="component" value="Unassembled WGS sequence"/>
</dbReference>
<reference evidence="5" key="1">
    <citation type="submission" date="2016-10" db="EMBL/GenBank/DDBJ databases">
        <authorList>
            <person name="Varghese N."/>
            <person name="Submissions S."/>
        </authorList>
    </citation>
    <scope>NUCLEOTIDE SEQUENCE [LARGE SCALE GENOMIC DNA]</scope>
    <source>
        <strain evidence="5">DS-12</strain>
    </source>
</reference>
<protein>
    <submittedName>
        <fullName evidence="4">DNA-binding transcriptional regulator, XRE-family HTH domain</fullName>
    </submittedName>
</protein>
<dbReference type="EMBL" id="FOVI01000003">
    <property type="protein sequence ID" value="SFN30563.1"/>
    <property type="molecule type" value="Genomic_DNA"/>
</dbReference>
<organism evidence="4 5">
    <name type="scientific">Paenimyroides ummariense</name>
    <dbReference type="NCBI Taxonomy" id="913024"/>
    <lineage>
        <taxon>Bacteria</taxon>
        <taxon>Pseudomonadati</taxon>
        <taxon>Bacteroidota</taxon>
        <taxon>Flavobacteriia</taxon>
        <taxon>Flavobacteriales</taxon>
        <taxon>Flavobacteriaceae</taxon>
        <taxon>Paenimyroides</taxon>
    </lineage>
</organism>
<dbReference type="InterPro" id="IPR010982">
    <property type="entry name" value="Lambda_DNA-bd_dom_sf"/>
</dbReference>
<dbReference type="SMART" id="SM00530">
    <property type="entry name" value="HTH_XRE"/>
    <property type="match status" value="1"/>
</dbReference>
<dbReference type="OrthoDB" id="798409at2"/>
<dbReference type="SUPFAM" id="SSF47413">
    <property type="entry name" value="lambda repressor-like DNA-binding domains"/>
    <property type="match status" value="1"/>
</dbReference>
<dbReference type="AlphaFoldDB" id="A0A1I4XYU5"/>
<keyword evidence="2" id="KW-0175">Coiled coil</keyword>
<evidence type="ECO:0000313" key="5">
    <source>
        <dbReference type="Proteomes" id="UP000199036"/>
    </source>
</evidence>
<accession>A0A1I4XYU5</accession>
<dbReference type="Pfam" id="PF01381">
    <property type="entry name" value="HTH_3"/>
    <property type="match status" value="1"/>
</dbReference>
<evidence type="ECO:0000256" key="1">
    <source>
        <dbReference type="ARBA" id="ARBA00023125"/>
    </source>
</evidence>
<evidence type="ECO:0000259" key="3">
    <source>
        <dbReference type="PROSITE" id="PS50943"/>
    </source>
</evidence>
<dbReference type="CDD" id="cd00093">
    <property type="entry name" value="HTH_XRE"/>
    <property type="match status" value="1"/>
</dbReference>
<evidence type="ECO:0000313" key="4">
    <source>
        <dbReference type="EMBL" id="SFN30563.1"/>
    </source>
</evidence>
<dbReference type="RefSeq" id="WP_091519446.1">
    <property type="nucleotide sequence ID" value="NZ_FOVI01000003.1"/>
</dbReference>
<keyword evidence="1 4" id="KW-0238">DNA-binding</keyword>
<dbReference type="GO" id="GO:0003677">
    <property type="term" value="F:DNA binding"/>
    <property type="evidence" value="ECO:0007669"/>
    <property type="project" value="UniProtKB-KW"/>
</dbReference>
<proteinExistence type="predicted"/>
<dbReference type="PROSITE" id="PS50943">
    <property type="entry name" value="HTH_CROC1"/>
    <property type="match status" value="1"/>
</dbReference>
<sequence>MQKIKVTLKRLRREKQLTQQILADKLGISLRAYSKIEAGKTSLNIERLRDLATVFDLTMPQLLFYLFDEDMIIPDPNNITIYRHYEETIALLKQQCNTLNKLLAKQAKN</sequence>
<gene>
    <name evidence="4" type="ORF">SAMN05421741_103197</name>
</gene>
<dbReference type="InterPro" id="IPR001387">
    <property type="entry name" value="Cro/C1-type_HTH"/>
</dbReference>
<evidence type="ECO:0000256" key="2">
    <source>
        <dbReference type="SAM" id="Coils"/>
    </source>
</evidence>